<feature type="region of interest" description="Disordered" evidence="2">
    <location>
        <begin position="1"/>
        <end position="79"/>
    </location>
</feature>
<dbReference type="AlphaFoldDB" id="A0A2C5XWJ2"/>
<dbReference type="FunFam" id="3.40.50.300:FF:001827">
    <property type="entry name" value="Septin"/>
    <property type="match status" value="1"/>
</dbReference>
<reference evidence="4 5" key="1">
    <citation type="submission" date="2017-06" db="EMBL/GenBank/DDBJ databases">
        <title>Ant-infecting Ophiocordyceps genomes reveal a high diversity of potential behavioral manipulation genes and a possible major role for enterotoxins.</title>
        <authorList>
            <person name="De Bekker C."/>
            <person name="Evans H.C."/>
            <person name="Brachmann A."/>
            <person name="Hughes D.P."/>
        </authorList>
    </citation>
    <scope>NUCLEOTIDE SEQUENCE [LARGE SCALE GENOMIC DNA]</scope>
    <source>
        <strain evidence="4 5">Map16</strain>
    </source>
</reference>
<dbReference type="Gene3D" id="3.40.50.300">
    <property type="entry name" value="P-loop containing nucleotide triphosphate hydrolases"/>
    <property type="match status" value="1"/>
</dbReference>
<dbReference type="PANTHER" id="PTHR18884">
    <property type="entry name" value="SEPTIN"/>
    <property type="match status" value="1"/>
</dbReference>
<comment type="similarity">
    <text evidence="1">Belongs to the TRAFAC class TrmE-Era-EngA-EngB-Septin-like GTPase superfamily. Septin GTPase family.</text>
</comment>
<dbReference type="STRING" id="2004952.A0A2C5XWJ2"/>
<dbReference type="Proteomes" id="UP000226431">
    <property type="component" value="Unassembled WGS sequence"/>
</dbReference>
<proteinExistence type="inferred from homology"/>
<name>A0A2C5XWJ2_9HYPO</name>
<dbReference type="Pfam" id="PF00735">
    <property type="entry name" value="Septin"/>
    <property type="match status" value="3"/>
</dbReference>
<keyword evidence="1" id="KW-0547">Nucleotide-binding</keyword>
<dbReference type="PROSITE" id="PS51719">
    <property type="entry name" value="G_SEPTIN"/>
    <property type="match status" value="1"/>
</dbReference>
<accession>A0A2C5XWJ2</accession>
<evidence type="ECO:0000259" key="3">
    <source>
        <dbReference type="PROSITE" id="PS51719"/>
    </source>
</evidence>
<evidence type="ECO:0000313" key="5">
    <source>
        <dbReference type="Proteomes" id="UP000226431"/>
    </source>
</evidence>
<comment type="caution">
    <text evidence="4">The sequence shown here is derived from an EMBL/GenBank/DDBJ whole genome shotgun (WGS) entry which is preliminary data.</text>
</comment>
<dbReference type="GO" id="GO:0005525">
    <property type="term" value="F:GTP binding"/>
    <property type="evidence" value="ECO:0007669"/>
    <property type="project" value="UniProtKB-KW"/>
</dbReference>
<evidence type="ECO:0000256" key="1">
    <source>
        <dbReference type="RuleBase" id="RU004560"/>
    </source>
</evidence>
<keyword evidence="5" id="KW-1185">Reference proteome</keyword>
<dbReference type="InterPro" id="IPR027417">
    <property type="entry name" value="P-loop_NTPase"/>
</dbReference>
<dbReference type="OrthoDB" id="5337438at2759"/>
<organism evidence="4 5">
    <name type="scientific">Ophiocordyceps camponoti-rufipedis</name>
    <dbReference type="NCBI Taxonomy" id="2004952"/>
    <lineage>
        <taxon>Eukaryota</taxon>
        <taxon>Fungi</taxon>
        <taxon>Dikarya</taxon>
        <taxon>Ascomycota</taxon>
        <taxon>Pezizomycotina</taxon>
        <taxon>Sordariomycetes</taxon>
        <taxon>Hypocreomycetidae</taxon>
        <taxon>Hypocreales</taxon>
        <taxon>Ophiocordycipitaceae</taxon>
        <taxon>Ophiocordyceps</taxon>
    </lineage>
</organism>
<evidence type="ECO:0000256" key="2">
    <source>
        <dbReference type="SAM" id="MobiDB-lite"/>
    </source>
</evidence>
<protein>
    <recommendedName>
        <fullName evidence="3">Septin-type G domain-containing protein</fullName>
    </recommendedName>
</protein>
<evidence type="ECO:0000313" key="4">
    <source>
        <dbReference type="EMBL" id="PHH70248.1"/>
    </source>
</evidence>
<feature type="compositionally biased region" description="Basic and acidic residues" evidence="2">
    <location>
        <begin position="28"/>
        <end position="38"/>
    </location>
</feature>
<feature type="domain" description="Septin-type G" evidence="3">
    <location>
        <begin position="134"/>
        <end position="470"/>
    </location>
</feature>
<dbReference type="EMBL" id="NJES01000650">
    <property type="protein sequence ID" value="PHH70248.1"/>
    <property type="molecule type" value="Genomic_DNA"/>
</dbReference>
<dbReference type="SUPFAM" id="SSF52540">
    <property type="entry name" value="P-loop containing nucleoside triphosphate hydrolases"/>
    <property type="match status" value="1"/>
</dbReference>
<feature type="compositionally biased region" description="Basic and acidic residues" evidence="2">
    <location>
        <begin position="45"/>
        <end position="54"/>
    </location>
</feature>
<dbReference type="InterPro" id="IPR030379">
    <property type="entry name" value="G_SEPTIN_dom"/>
</dbReference>
<keyword evidence="1" id="KW-0342">GTP-binding</keyword>
<sequence>MASTPRRPSFGMLLRRSKSGDFGKGSKKKDDVLGRERINPPVLPEFRKSNDHLSKSFGPDLHPTPAYSLSASPPARLSQETPRNYVAPVYPPVPPIPYDVYDRFESMTHRGRYSYASSAVSTINGPRRVRRRKDPTPFNILVIGTAGSGKTSFLDFLKAAVALPANKRPTRRADEDDFRVPALPTGHFIPHYVESEVDKERVGLTIWDSEGLEKNVVDLQLREMSAFIEGKFEETFNEEMKVIRSPAFCDTHIHAVFLVLDPARLDRNLAAARNLSAKAFSYGNLTVGALDEDVDLQVLRLLHGKTTVIPVIAKADTVTTKHMNVLKQAVWSSIKEAGLDPLAPLGLEEEVETEIIDEVDSDNSVDKLDGSAFGTVTYSRAGSTSTRLSGYSTPKEDEKPLLPFSIISPDMYEPGVVGRRFPWGFADPYNEQHCDFQRLKEAIFSEWRVDLRQASREQWYEAWRTTRLKRGDAAYRL</sequence>
<gene>
    <name evidence="4" type="ORF">CDD80_6149</name>
</gene>